<dbReference type="Proteomes" id="UP001372338">
    <property type="component" value="Unassembled WGS sequence"/>
</dbReference>
<feature type="transmembrane region" description="Helical" evidence="11">
    <location>
        <begin position="444"/>
        <end position="462"/>
    </location>
</feature>
<feature type="transmembrane region" description="Helical" evidence="11">
    <location>
        <begin position="243"/>
        <end position="267"/>
    </location>
</feature>
<keyword evidence="8 11" id="KW-0472">Membrane</keyword>
<evidence type="ECO:0000256" key="9">
    <source>
        <dbReference type="RuleBase" id="RU003346"/>
    </source>
</evidence>
<dbReference type="InterPro" id="IPR044778">
    <property type="entry name" value="MFS_STP/MST-like_plant"/>
</dbReference>
<feature type="transmembrane region" description="Helical" evidence="11">
    <location>
        <begin position="209"/>
        <end position="231"/>
    </location>
</feature>
<evidence type="ECO:0000256" key="6">
    <source>
        <dbReference type="ARBA" id="ARBA00022847"/>
    </source>
</evidence>
<evidence type="ECO:0000256" key="5">
    <source>
        <dbReference type="ARBA" id="ARBA00022692"/>
    </source>
</evidence>
<dbReference type="InterPro" id="IPR003663">
    <property type="entry name" value="Sugar/inositol_transpt"/>
</dbReference>
<feature type="transmembrane region" description="Helical" evidence="11">
    <location>
        <begin position="302"/>
        <end position="323"/>
    </location>
</feature>
<dbReference type="GO" id="GO:0015145">
    <property type="term" value="F:monosaccharide transmembrane transporter activity"/>
    <property type="evidence" value="ECO:0007669"/>
    <property type="project" value="InterPro"/>
</dbReference>
<evidence type="ECO:0000256" key="2">
    <source>
        <dbReference type="ARBA" id="ARBA00010992"/>
    </source>
</evidence>
<dbReference type="AlphaFoldDB" id="A0AAN9FID1"/>
<evidence type="ECO:0000256" key="8">
    <source>
        <dbReference type="ARBA" id="ARBA00023136"/>
    </source>
</evidence>
<evidence type="ECO:0000256" key="4">
    <source>
        <dbReference type="ARBA" id="ARBA00022597"/>
    </source>
</evidence>
<feature type="domain" description="Major facilitator superfamily (MFS) profile" evidence="12">
    <location>
        <begin position="157"/>
        <end position="610"/>
    </location>
</feature>
<keyword evidence="5 11" id="KW-0812">Transmembrane</keyword>
<dbReference type="PANTHER" id="PTHR23500:SF588">
    <property type="entry name" value="MAJOR FACILITATOR, SUGAR TRANSPORTER, MAJOR FACILITATOR SUPERFAMILY-RELATED"/>
    <property type="match status" value="1"/>
</dbReference>
<dbReference type="PROSITE" id="PS00217">
    <property type="entry name" value="SUGAR_TRANSPORT_2"/>
    <property type="match status" value="1"/>
</dbReference>
<gene>
    <name evidence="13" type="ORF">RIF29_16163</name>
</gene>
<feature type="transmembrane region" description="Helical" evidence="11">
    <location>
        <begin position="585"/>
        <end position="606"/>
    </location>
</feature>
<feature type="transmembrane region" description="Helical" evidence="11">
    <location>
        <begin position="335"/>
        <end position="354"/>
    </location>
</feature>
<feature type="region of interest" description="Disordered" evidence="10">
    <location>
        <begin position="48"/>
        <end position="102"/>
    </location>
</feature>
<evidence type="ECO:0000256" key="3">
    <source>
        <dbReference type="ARBA" id="ARBA00022448"/>
    </source>
</evidence>
<dbReference type="CDD" id="cd17361">
    <property type="entry name" value="MFS_STP"/>
    <property type="match status" value="1"/>
</dbReference>
<dbReference type="GO" id="GO:0015293">
    <property type="term" value="F:symporter activity"/>
    <property type="evidence" value="ECO:0007669"/>
    <property type="project" value="UniProtKB-KW"/>
</dbReference>
<dbReference type="GO" id="GO:0016020">
    <property type="term" value="C:membrane"/>
    <property type="evidence" value="ECO:0007669"/>
    <property type="project" value="UniProtKB-SubCell"/>
</dbReference>
<evidence type="ECO:0000256" key="11">
    <source>
        <dbReference type="SAM" id="Phobius"/>
    </source>
</evidence>
<proteinExistence type="inferred from homology"/>
<evidence type="ECO:0000313" key="14">
    <source>
        <dbReference type="Proteomes" id="UP001372338"/>
    </source>
</evidence>
<keyword evidence="14" id="KW-1185">Reference proteome</keyword>
<keyword evidence="3 9" id="KW-0813">Transport</keyword>
<feature type="transmembrane region" description="Helical" evidence="11">
    <location>
        <begin position="416"/>
        <end position="438"/>
    </location>
</feature>
<evidence type="ECO:0000256" key="7">
    <source>
        <dbReference type="ARBA" id="ARBA00022989"/>
    </source>
</evidence>
<dbReference type="InterPro" id="IPR005829">
    <property type="entry name" value="Sugar_transporter_CS"/>
</dbReference>
<dbReference type="EMBL" id="JAYWIO010000003">
    <property type="protein sequence ID" value="KAK7275056.1"/>
    <property type="molecule type" value="Genomic_DNA"/>
</dbReference>
<dbReference type="PROSITE" id="PS00216">
    <property type="entry name" value="SUGAR_TRANSPORT_1"/>
    <property type="match status" value="1"/>
</dbReference>
<dbReference type="SUPFAM" id="SSF103473">
    <property type="entry name" value="MFS general substrate transporter"/>
    <property type="match status" value="1"/>
</dbReference>
<name>A0AAN9FID1_CROPI</name>
<keyword evidence="4" id="KW-0762">Sugar transport</keyword>
<comment type="similarity">
    <text evidence="2 9">Belongs to the major facilitator superfamily. Sugar transporter (TC 2.A.1.1) family.</text>
</comment>
<comment type="subcellular location">
    <subcellularLocation>
        <location evidence="1">Membrane</location>
        <topology evidence="1">Multi-pass membrane protein</topology>
    </subcellularLocation>
</comment>
<dbReference type="InterPro" id="IPR045262">
    <property type="entry name" value="STP/PLT_plant"/>
</dbReference>
<dbReference type="NCBIfam" id="TIGR00879">
    <property type="entry name" value="SP"/>
    <property type="match status" value="1"/>
</dbReference>
<evidence type="ECO:0000256" key="10">
    <source>
        <dbReference type="SAM" id="MobiDB-lite"/>
    </source>
</evidence>
<keyword evidence="6" id="KW-0769">Symport</keyword>
<evidence type="ECO:0000259" key="12">
    <source>
        <dbReference type="PROSITE" id="PS50850"/>
    </source>
</evidence>
<feature type="transmembrane region" description="Helical" evidence="11">
    <location>
        <begin position="482"/>
        <end position="505"/>
    </location>
</feature>
<dbReference type="Pfam" id="PF00083">
    <property type="entry name" value="Sugar_tr"/>
    <property type="match status" value="1"/>
</dbReference>
<feature type="transmembrane region" description="Helical" evidence="11">
    <location>
        <begin position="150"/>
        <end position="170"/>
    </location>
</feature>
<dbReference type="PROSITE" id="PS50850">
    <property type="entry name" value="MFS"/>
    <property type="match status" value="1"/>
</dbReference>
<feature type="transmembrane region" description="Helical" evidence="11">
    <location>
        <begin position="556"/>
        <end position="579"/>
    </location>
</feature>
<dbReference type="Gene3D" id="1.20.1250.20">
    <property type="entry name" value="MFS general substrate transporter like domains"/>
    <property type="match status" value="1"/>
</dbReference>
<accession>A0AAN9FID1</accession>
<evidence type="ECO:0000256" key="1">
    <source>
        <dbReference type="ARBA" id="ARBA00004141"/>
    </source>
</evidence>
<evidence type="ECO:0000313" key="13">
    <source>
        <dbReference type="EMBL" id="KAK7275056.1"/>
    </source>
</evidence>
<dbReference type="PANTHER" id="PTHR23500">
    <property type="entry name" value="SOLUTE CARRIER FAMILY 2, FACILITATED GLUCOSE TRANSPORTER"/>
    <property type="match status" value="1"/>
</dbReference>
<dbReference type="InterPro" id="IPR036259">
    <property type="entry name" value="MFS_trans_sf"/>
</dbReference>
<comment type="caution">
    <text evidence="13">The sequence shown here is derived from an EMBL/GenBank/DDBJ whole genome shotgun (WGS) entry which is preliminary data.</text>
</comment>
<protein>
    <recommendedName>
        <fullName evidence="12">Major facilitator superfamily (MFS) profile domain-containing protein</fullName>
    </recommendedName>
</protein>
<dbReference type="FunFam" id="1.20.1250.20:FF:000002">
    <property type="entry name" value="Sugar transport protein 13"/>
    <property type="match status" value="1"/>
</dbReference>
<dbReference type="InterPro" id="IPR020846">
    <property type="entry name" value="MFS_dom"/>
</dbReference>
<feature type="compositionally biased region" description="Polar residues" evidence="10">
    <location>
        <begin position="51"/>
        <end position="60"/>
    </location>
</feature>
<organism evidence="13 14">
    <name type="scientific">Crotalaria pallida</name>
    <name type="common">Smooth rattlebox</name>
    <name type="synonym">Crotalaria striata</name>
    <dbReference type="NCBI Taxonomy" id="3830"/>
    <lineage>
        <taxon>Eukaryota</taxon>
        <taxon>Viridiplantae</taxon>
        <taxon>Streptophyta</taxon>
        <taxon>Embryophyta</taxon>
        <taxon>Tracheophyta</taxon>
        <taxon>Spermatophyta</taxon>
        <taxon>Magnoliopsida</taxon>
        <taxon>eudicotyledons</taxon>
        <taxon>Gunneridae</taxon>
        <taxon>Pentapetalae</taxon>
        <taxon>rosids</taxon>
        <taxon>fabids</taxon>
        <taxon>Fabales</taxon>
        <taxon>Fabaceae</taxon>
        <taxon>Papilionoideae</taxon>
        <taxon>50 kb inversion clade</taxon>
        <taxon>genistoids sensu lato</taxon>
        <taxon>core genistoids</taxon>
        <taxon>Crotalarieae</taxon>
        <taxon>Crotalaria</taxon>
    </lineage>
</organism>
<dbReference type="InterPro" id="IPR005828">
    <property type="entry name" value="MFS_sugar_transport-like"/>
</dbReference>
<dbReference type="PRINTS" id="PR00171">
    <property type="entry name" value="SUGRTRNSPORT"/>
</dbReference>
<keyword evidence="7 11" id="KW-1133">Transmembrane helix</keyword>
<sequence>MYVSSAAATAVDDGNPTIAAAGGNPTAVETGFDGVSFSFMTLDSTKPPLLSPSQTSSAPLTKSDWKSGGSGGRNFSPPAIDTIKPPQPPCSQPLLLPFTEPPPTQRTLEPLLQLAPISQPSSFLVMFDGLAITMTQQPSMLVPDKYPGKLTLRVVLTCIMAASGGLIFGYDHGVSGGVTSMDSFLKLFFPAVYEKQSHMSPTSNQYCKYNSQILTLFTSSLYLSALVAGLGSSNISRLLGRRATMLIGGVCFVLGALLNGLAMAIWMLILGRLLLGFGIGFANSSVPIYLSEVAPYKYRGGLNMMFQFSITIGIFVANLFNYFFAKILNGNGWRLSLGLGAAPAVIFVIGSLCLPDSPSSLVERGLHEECKRELVKIRGTTDIDAEFKDILAASEASNKVTHPWKTLMERKYRPQLVFAIFIPFFQQFTGVNVITFYAPLLFRTIGFGATASLMSAVIIGSFKPLSTLVSILVVDKFGRRTLFIEGGIQMCICQIIMTIAIALTFGTQGNPGKLPEWYAIVVVGIICVYVCGFAWSWGPLGWLVPSEIFSLEIRPAAQSITVCVNMICTFAIAQSFTAMLCHMKFGLFLFFGFFVFTMTTFIYKLLPETKGVPIEEMAMVWQKHPVWGKFLDKENLSSNGDAKC</sequence>
<feature type="transmembrane region" description="Helical" evidence="11">
    <location>
        <begin position="517"/>
        <end position="544"/>
    </location>
</feature>
<reference evidence="13 14" key="1">
    <citation type="submission" date="2024-01" db="EMBL/GenBank/DDBJ databases">
        <title>The genomes of 5 underutilized Papilionoideae crops provide insights into root nodulation and disease resistanc.</title>
        <authorList>
            <person name="Yuan L."/>
        </authorList>
    </citation>
    <scope>NUCLEOTIDE SEQUENCE [LARGE SCALE GENOMIC DNA]</scope>
    <source>
        <strain evidence="13">ZHUSHIDOU_FW_LH</strain>
        <tissue evidence="13">Leaf</tissue>
    </source>
</reference>